<gene>
    <name evidence="3" type="ORF">BCF53_11714</name>
</gene>
<dbReference type="OrthoDB" id="6118698at2"/>
<evidence type="ECO:0000313" key="3">
    <source>
        <dbReference type="EMBL" id="TCS38087.1"/>
    </source>
</evidence>
<reference evidence="3 4" key="1">
    <citation type="submission" date="2019-03" db="EMBL/GenBank/DDBJ databases">
        <title>Genomic Encyclopedia of Archaeal and Bacterial Type Strains, Phase II (KMG-II): from individual species to whole genera.</title>
        <authorList>
            <person name="Goeker M."/>
        </authorList>
    </citation>
    <scope>NUCLEOTIDE SEQUENCE [LARGE SCALE GENOMIC DNA]</scope>
    <source>
        <strain evidence="3 4">DSM 15388</strain>
    </source>
</reference>
<accession>A0A4R3HXL6</accession>
<comment type="caution">
    <text evidence="3">The sequence shown here is derived from an EMBL/GenBank/DDBJ whole genome shotgun (WGS) entry which is preliminary data.</text>
</comment>
<dbReference type="SUPFAM" id="SSF53850">
    <property type="entry name" value="Periplasmic binding protein-like II"/>
    <property type="match status" value="1"/>
</dbReference>
<dbReference type="Proteomes" id="UP000295793">
    <property type="component" value="Unassembled WGS sequence"/>
</dbReference>
<keyword evidence="1" id="KW-0732">Signal</keyword>
<feature type="domain" description="Solute-binding protein family 3/N-terminal" evidence="2">
    <location>
        <begin position="29"/>
        <end position="114"/>
    </location>
</feature>
<evidence type="ECO:0000313" key="4">
    <source>
        <dbReference type="Proteomes" id="UP000295793"/>
    </source>
</evidence>
<dbReference type="Gene3D" id="3.40.190.10">
    <property type="entry name" value="Periplasmic binding protein-like II"/>
    <property type="match status" value="2"/>
</dbReference>
<protein>
    <submittedName>
        <fullName evidence="3">Polar amino acid transport system substrate-binding protein</fullName>
    </submittedName>
</protein>
<dbReference type="AlphaFoldDB" id="A0A4R3HXL6"/>
<feature type="signal peptide" evidence="1">
    <location>
        <begin position="1"/>
        <end position="19"/>
    </location>
</feature>
<dbReference type="RefSeq" id="WP_132703023.1">
    <property type="nucleotide sequence ID" value="NZ_SLZR01000017.1"/>
</dbReference>
<sequence length="257" mass="29525">MLRLIILTFTAVLVQQSYAESFTFCLEDQANPPFIHGPNDWGQSDNGLFPDLVAIAAKEAGMDIQYIRRPWKRCQQSLKQGEVDALYAFIYTAERDQWAAFPKTKGQPDQRYAYLGNYKVFTHKNSSLNWDGTAFSDPQAMVQSIPGYVADQRLKAMQIMPQIELQPMQGLEMVSRGRIDGYVIDRLIGWELAHLLNIADSVKTIEQPFMEQPWYIAFSKQAYGHSRPEIEAFWTALEQARIRYSPTLEAKYIEVPE</sequence>
<name>A0A4R3HXL6_9GAMM</name>
<proteinExistence type="predicted"/>
<feature type="chain" id="PRO_5020670230" evidence="1">
    <location>
        <begin position="20"/>
        <end position="257"/>
    </location>
</feature>
<evidence type="ECO:0000256" key="1">
    <source>
        <dbReference type="SAM" id="SignalP"/>
    </source>
</evidence>
<keyword evidence="4" id="KW-1185">Reference proteome</keyword>
<dbReference type="InterPro" id="IPR001638">
    <property type="entry name" value="Solute-binding_3/MltF_N"/>
</dbReference>
<dbReference type="EMBL" id="SLZR01000017">
    <property type="protein sequence ID" value="TCS38087.1"/>
    <property type="molecule type" value="Genomic_DNA"/>
</dbReference>
<evidence type="ECO:0000259" key="2">
    <source>
        <dbReference type="Pfam" id="PF00497"/>
    </source>
</evidence>
<dbReference type="Pfam" id="PF00497">
    <property type="entry name" value="SBP_bac_3"/>
    <property type="match status" value="1"/>
</dbReference>
<organism evidence="3 4">
    <name type="scientific">Reinekea marinisedimentorum</name>
    <dbReference type="NCBI Taxonomy" id="230495"/>
    <lineage>
        <taxon>Bacteria</taxon>
        <taxon>Pseudomonadati</taxon>
        <taxon>Pseudomonadota</taxon>
        <taxon>Gammaproteobacteria</taxon>
        <taxon>Oceanospirillales</taxon>
        <taxon>Saccharospirillaceae</taxon>
        <taxon>Reinekea</taxon>
    </lineage>
</organism>